<keyword evidence="5 6" id="KW-0413">Isomerase</keyword>
<dbReference type="InterPro" id="IPR046357">
    <property type="entry name" value="PPIase_dom_sf"/>
</dbReference>
<evidence type="ECO:0000256" key="5">
    <source>
        <dbReference type="ARBA" id="ARBA00023235"/>
    </source>
</evidence>
<dbReference type="PANTHER" id="PTHR43811:SF57">
    <property type="entry name" value="FKBP-TYPE PEPTIDYL-PROLYL CIS-TRANS ISOMERASE FKPA-RELATED"/>
    <property type="match status" value="1"/>
</dbReference>
<dbReference type="GO" id="GO:0016020">
    <property type="term" value="C:membrane"/>
    <property type="evidence" value="ECO:0007669"/>
    <property type="project" value="InterPro"/>
</dbReference>
<dbReference type="SUPFAM" id="SSF54534">
    <property type="entry name" value="FKBP-like"/>
    <property type="match status" value="1"/>
</dbReference>
<dbReference type="GO" id="GO:0006457">
    <property type="term" value="P:protein folding"/>
    <property type="evidence" value="ECO:0007669"/>
    <property type="project" value="InterPro"/>
</dbReference>
<dbReference type="EMBL" id="AM889137">
    <property type="protein sequence ID" value="CBA04183.1"/>
    <property type="molecule type" value="Genomic_DNA"/>
</dbReference>
<dbReference type="PRINTS" id="PR01730">
    <property type="entry name" value="INFPOTNTIATR"/>
</dbReference>
<dbReference type="Pfam" id="PF01346">
    <property type="entry name" value="FKBP_N"/>
    <property type="match status" value="1"/>
</dbReference>
<comment type="similarity">
    <text evidence="2 7">Belongs to the FKBP-type PPIase family.</text>
</comment>
<reference evidence="9" key="1">
    <citation type="journal article" date="2008" name="Proc. Natl. Acad. Sci. U.S.A.">
        <title>Whole-genome comparison of disease and carriage strains provides insights into virulence evolution in Neisseria meningitidis.</title>
        <authorList>
            <person name="Schoen C."/>
            <person name="Blom J."/>
            <person name="Claus H."/>
            <person name="Schramm-Glueck A."/>
            <person name="Brandt P."/>
            <person name="Mueller T."/>
            <person name="Goesmann A."/>
            <person name="Joseph B."/>
            <person name="Konietzny S."/>
            <person name="Kurzai O."/>
            <person name="Schmitt C."/>
            <person name="Friedrich T."/>
            <person name="Linke B."/>
            <person name="Vogel U."/>
            <person name="Frosch M."/>
        </authorList>
    </citation>
    <scope>NUCLEOTIDE SEQUENCE</scope>
    <source>
        <strain evidence="9">Alpha153</strain>
    </source>
</reference>
<evidence type="ECO:0000256" key="7">
    <source>
        <dbReference type="RuleBase" id="RU003915"/>
    </source>
</evidence>
<feature type="domain" description="PPIase FKBP-type" evidence="8">
    <location>
        <begin position="197"/>
        <end position="283"/>
    </location>
</feature>
<dbReference type="Gene3D" id="3.10.50.40">
    <property type="match status" value="1"/>
</dbReference>
<evidence type="ECO:0000256" key="3">
    <source>
        <dbReference type="ARBA" id="ARBA00022729"/>
    </source>
</evidence>
<keyword evidence="4 6" id="KW-0697">Rotamase</keyword>
<proteinExistence type="inferred from homology"/>
<evidence type="ECO:0000256" key="2">
    <source>
        <dbReference type="ARBA" id="ARBA00006577"/>
    </source>
</evidence>
<dbReference type="PANTHER" id="PTHR43811">
    <property type="entry name" value="FKBP-TYPE PEPTIDYL-PROLYL CIS-TRANS ISOMERASE FKPA"/>
    <property type="match status" value="1"/>
</dbReference>
<comment type="catalytic activity">
    <reaction evidence="1 6 7">
        <text>[protein]-peptidylproline (omega=180) = [protein]-peptidylproline (omega=0)</text>
        <dbReference type="Rhea" id="RHEA:16237"/>
        <dbReference type="Rhea" id="RHEA-COMP:10747"/>
        <dbReference type="Rhea" id="RHEA-COMP:10748"/>
        <dbReference type="ChEBI" id="CHEBI:83833"/>
        <dbReference type="ChEBI" id="CHEBI:83834"/>
        <dbReference type="EC" id="5.2.1.8"/>
    </reaction>
</comment>
<dbReference type="InterPro" id="IPR036944">
    <property type="entry name" value="PPIase_FKBP_N_sf"/>
</dbReference>
<organism evidence="9">
    <name type="scientific">Neisseria meningitidis alpha153</name>
    <dbReference type="NCBI Taxonomy" id="663926"/>
    <lineage>
        <taxon>Bacteria</taxon>
        <taxon>Pseudomonadati</taxon>
        <taxon>Pseudomonadota</taxon>
        <taxon>Betaproteobacteria</taxon>
        <taxon>Neisseriales</taxon>
        <taxon>Neisseriaceae</taxon>
        <taxon>Neisseria</taxon>
    </lineage>
</organism>
<dbReference type="Gene3D" id="1.10.287.460">
    <property type="entry name" value="Peptidyl-prolyl cis-trans isomerase, FKBP-type, N-terminal domain"/>
    <property type="match status" value="1"/>
</dbReference>
<dbReference type="PROSITE" id="PS50059">
    <property type="entry name" value="FKBP_PPIASE"/>
    <property type="match status" value="1"/>
</dbReference>
<dbReference type="InterPro" id="IPR000774">
    <property type="entry name" value="PPIase_FKBP_N"/>
</dbReference>
<dbReference type="InterPro" id="IPR008104">
    <property type="entry name" value="INFPOTNTIATR"/>
</dbReference>
<evidence type="ECO:0000259" key="8">
    <source>
        <dbReference type="PROSITE" id="PS50059"/>
    </source>
</evidence>
<protein>
    <recommendedName>
        <fullName evidence="7">Peptidyl-prolyl cis-trans isomerase</fullName>
        <ecNumber evidence="7">5.2.1.8</ecNumber>
    </recommendedName>
</protein>
<dbReference type="AlphaFoldDB" id="C6SAS1"/>
<evidence type="ECO:0000256" key="4">
    <source>
        <dbReference type="ARBA" id="ARBA00023110"/>
    </source>
</evidence>
<evidence type="ECO:0000313" key="9">
    <source>
        <dbReference type="EMBL" id="CBA04183.1"/>
    </source>
</evidence>
<dbReference type="FunFam" id="3.10.50.40:FF:000004">
    <property type="entry name" value="Peptidyl-prolyl cis-trans isomerase"/>
    <property type="match status" value="1"/>
</dbReference>
<dbReference type="Pfam" id="PF00254">
    <property type="entry name" value="FKBP_C"/>
    <property type="match status" value="1"/>
</dbReference>
<sequence length="302" mass="32447">MTLYVSSCVLKHSNSAIIPFFRPYRQRRSIMNTIFKISALTLSAALALSACGKKEAAPASASEPAAASSAQGDTSSIGSTMQQASYAMGVDIGRSLKQMKEQGAEIDLKVFTEAMQAVYDGKEIKMTEEQAQEVMMKFLQEQQAKAVEKHKADAKANKEKGEAFLKENAAKDGVKTTASGLQYKITKQGEGKQPTKDDIVTVEYEGRLIDGTVFDSSKANGGPVTFPLSQVIPGWTEGVQLLKEGGEATFYIPSNLAYREQGAGDKIGPNATLVFDVKLVKIGAPENAPAKQPAQVDIKKVN</sequence>
<dbReference type="EC" id="5.2.1.8" evidence="7"/>
<accession>C6SAS1</accession>
<keyword evidence="3" id="KW-0732">Signal</keyword>
<dbReference type="GO" id="GO:0003755">
    <property type="term" value="F:peptidyl-prolyl cis-trans isomerase activity"/>
    <property type="evidence" value="ECO:0007669"/>
    <property type="project" value="UniProtKB-UniRule"/>
</dbReference>
<evidence type="ECO:0000256" key="6">
    <source>
        <dbReference type="PROSITE-ProRule" id="PRU00277"/>
    </source>
</evidence>
<name>C6SAS1_NEIME</name>
<evidence type="ECO:0000256" key="1">
    <source>
        <dbReference type="ARBA" id="ARBA00000971"/>
    </source>
</evidence>
<gene>
    <name evidence="9" type="primary">mip3</name>
    <name evidence="9" type="ORF">NME_0382</name>
</gene>
<dbReference type="InterPro" id="IPR001179">
    <property type="entry name" value="PPIase_FKBP_dom"/>
</dbReference>